<feature type="domain" description="F-box" evidence="2">
    <location>
        <begin position="37"/>
        <end position="82"/>
    </location>
</feature>
<accession>A0A6I9UFX4</accession>
<dbReference type="SUPFAM" id="SSF50965">
    <property type="entry name" value="Galactose oxidase, central domain"/>
    <property type="match status" value="1"/>
</dbReference>
<gene>
    <name evidence="4" type="primary">LOC105176265</name>
</gene>
<dbReference type="SUPFAM" id="SSF81383">
    <property type="entry name" value="F-box domain"/>
    <property type="match status" value="1"/>
</dbReference>
<dbReference type="InterPro" id="IPR050796">
    <property type="entry name" value="SCF_F-box_component"/>
</dbReference>
<dbReference type="InParanoid" id="A0A6I9UFX4"/>
<dbReference type="RefSeq" id="XP_011097312.1">
    <property type="nucleotide sequence ID" value="XM_011099010.2"/>
</dbReference>
<dbReference type="Pfam" id="PF00646">
    <property type="entry name" value="F-box"/>
    <property type="match status" value="1"/>
</dbReference>
<dbReference type="PANTHER" id="PTHR31672">
    <property type="entry name" value="BNACNNG10540D PROTEIN"/>
    <property type="match status" value="1"/>
</dbReference>
<dbReference type="SMART" id="SM00256">
    <property type="entry name" value="FBOX"/>
    <property type="match status" value="1"/>
</dbReference>
<dbReference type="InterPro" id="IPR006527">
    <property type="entry name" value="F-box-assoc_dom_typ1"/>
</dbReference>
<dbReference type="KEGG" id="sind:105176265"/>
<proteinExistence type="predicted"/>
<dbReference type="AlphaFoldDB" id="A0A6I9UFX4"/>
<reference evidence="4" key="1">
    <citation type="submission" date="2025-08" db="UniProtKB">
        <authorList>
            <consortium name="RefSeq"/>
        </authorList>
    </citation>
    <scope>IDENTIFICATION</scope>
</reference>
<evidence type="ECO:0000313" key="3">
    <source>
        <dbReference type="Proteomes" id="UP000504604"/>
    </source>
</evidence>
<dbReference type="NCBIfam" id="TIGR01640">
    <property type="entry name" value="F_box_assoc_1"/>
    <property type="match status" value="1"/>
</dbReference>
<organism evidence="3 4">
    <name type="scientific">Sesamum indicum</name>
    <name type="common">Oriental sesame</name>
    <name type="synonym">Sesamum orientale</name>
    <dbReference type="NCBI Taxonomy" id="4182"/>
    <lineage>
        <taxon>Eukaryota</taxon>
        <taxon>Viridiplantae</taxon>
        <taxon>Streptophyta</taxon>
        <taxon>Embryophyta</taxon>
        <taxon>Tracheophyta</taxon>
        <taxon>Spermatophyta</taxon>
        <taxon>Magnoliopsida</taxon>
        <taxon>eudicotyledons</taxon>
        <taxon>Gunneridae</taxon>
        <taxon>Pentapetalae</taxon>
        <taxon>asterids</taxon>
        <taxon>lamiids</taxon>
        <taxon>Lamiales</taxon>
        <taxon>Pedaliaceae</taxon>
        <taxon>Sesamum</taxon>
    </lineage>
</organism>
<evidence type="ECO:0000313" key="4">
    <source>
        <dbReference type="RefSeq" id="XP_011097312.1"/>
    </source>
</evidence>
<dbReference type="PANTHER" id="PTHR31672:SF13">
    <property type="entry name" value="F-BOX PROTEIN CPR30-LIKE"/>
    <property type="match status" value="1"/>
</dbReference>
<dbReference type="InterPro" id="IPR017451">
    <property type="entry name" value="F-box-assoc_interact_dom"/>
</dbReference>
<keyword evidence="3" id="KW-1185">Reference proteome</keyword>
<protein>
    <submittedName>
        <fullName evidence="4">F-box protein At3g07870-like</fullName>
    </submittedName>
</protein>
<sequence length="416" mass="47878">MPAHDPHSSIYSSTWGSFPTSPTNQPNSIQESMEKHQLFLMNLPTHIMLEILTRLPPKTIFICKRVCKAWLELINDPHFATLHFSRCRAGLVVHHSEMFKKYFKLVDFEDAYDHHDLPHDTMLKFNVNKLSSFFDANIVVDGSANGFLFMRDINYKHETLYICNPLTREYIELPKPRRIARYPSVVTHGFGVASKSGEYKVVRIFHERELDPRTRACRRVPSSECQVYTLGTGAWRTVGEAPFSYNSRLLGLSFRGNLHWLIEDLEGYELISCFNLETEMFQPFPPPFPSRKLLGSLAVLGDCLCLCDNSSEFDIDIWVMKEYGVEKSWAKEIVIRKIPELAGPSFEIVQAIKIFTDGTILLLWGDFFMLYYCSKTGTAKEVDLEQPSGPNSIEAIHYVPSFFSLKRFLLENMSPF</sequence>
<evidence type="ECO:0000259" key="2">
    <source>
        <dbReference type="PROSITE" id="PS50181"/>
    </source>
</evidence>
<dbReference type="Gene3D" id="1.20.1280.50">
    <property type="match status" value="1"/>
</dbReference>
<dbReference type="OrthoDB" id="610337at2759"/>
<dbReference type="InterPro" id="IPR011043">
    <property type="entry name" value="Gal_Oxase/kelch_b-propeller"/>
</dbReference>
<dbReference type="InterPro" id="IPR036047">
    <property type="entry name" value="F-box-like_dom_sf"/>
</dbReference>
<evidence type="ECO:0000256" key="1">
    <source>
        <dbReference type="SAM" id="MobiDB-lite"/>
    </source>
</evidence>
<dbReference type="Proteomes" id="UP000504604">
    <property type="component" value="Linkage group LG2"/>
</dbReference>
<name>A0A6I9UFX4_SESIN</name>
<feature type="region of interest" description="Disordered" evidence="1">
    <location>
        <begin position="1"/>
        <end position="29"/>
    </location>
</feature>
<dbReference type="Pfam" id="PF07734">
    <property type="entry name" value="FBA_1"/>
    <property type="match status" value="1"/>
</dbReference>
<dbReference type="PROSITE" id="PS50181">
    <property type="entry name" value="FBOX"/>
    <property type="match status" value="1"/>
</dbReference>
<dbReference type="GeneID" id="105176265"/>
<dbReference type="InterPro" id="IPR001810">
    <property type="entry name" value="F-box_dom"/>
</dbReference>
<feature type="compositionally biased region" description="Polar residues" evidence="1">
    <location>
        <begin position="9"/>
        <end position="29"/>
    </location>
</feature>